<dbReference type="EMBL" id="AP019416">
    <property type="protein sequence ID" value="BBI51814.1"/>
    <property type="molecule type" value="Genomic_DNA"/>
</dbReference>
<name>A0ABN5WXX6_9GAMM</name>
<evidence type="ECO:0000313" key="2">
    <source>
        <dbReference type="EMBL" id="BBI51814.1"/>
    </source>
</evidence>
<sequence>MKLNLLVLRCKELEKSKQFYELLGFTFVKEKHGGGPSHYSSQDAGFVFELYPLAENETIGNTRVGFSVSRIPEGLSQVATATQNESNGKQIYIVRDPDGRKIELREQ</sequence>
<accession>A0ABN5WXX6</accession>
<gene>
    <name evidence="2" type="ORF">HORIV_42350</name>
</gene>
<organism evidence="2 3">
    <name type="scientific">Vreelandella olivaria</name>
    <dbReference type="NCBI Taxonomy" id="390919"/>
    <lineage>
        <taxon>Bacteria</taxon>
        <taxon>Pseudomonadati</taxon>
        <taxon>Pseudomonadota</taxon>
        <taxon>Gammaproteobacteria</taxon>
        <taxon>Oceanospirillales</taxon>
        <taxon>Halomonadaceae</taxon>
        <taxon>Vreelandella</taxon>
    </lineage>
</organism>
<keyword evidence="3" id="KW-1185">Reference proteome</keyword>
<dbReference type="InterPro" id="IPR029068">
    <property type="entry name" value="Glyas_Bleomycin-R_OHBP_Dase"/>
</dbReference>
<dbReference type="InterPro" id="IPR004360">
    <property type="entry name" value="Glyas_Fos-R_dOase_dom"/>
</dbReference>
<dbReference type="CDD" id="cd06587">
    <property type="entry name" value="VOC"/>
    <property type="match status" value="1"/>
</dbReference>
<reference evidence="3" key="1">
    <citation type="journal article" date="2019" name="Microbiol. Resour. Announc.">
        <title>Complete Genome Sequence of Halomonas olivaria, a Moderately Halophilic Bacterium Isolated from Olive Processing Effluents, Obtained by Nanopore Sequencing.</title>
        <authorList>
            <person name="Nagata S."/>
            <person name="Ii K.M."/>
            <person name="Tsukimi T."/>
            <person name="Miura M.C."/>
            <person name="Galipon J."/>
            <person name="Arakawa K."/>
        </authorList>
    </citation>
    <scope>NUCLEOTIDE SEQUENCE [LARGE SCALE GENOMIC DNA]</scope>
    <source>
        <strain evidence="3">TYRC17</strain>
    </source>
</reference>
<dbReference type="SUPFAM" id="SSF54593">
    <property type="entry name" value="Glyoxalase/Bleomycin resistance protein/Dihydroxybiphenyl dioxygenase"/>
    <property type="match status" value="1"/>
</dbReference>
<protein>
    <recommendedName>
        <fullName evidence="1">Glyoxalase/fosfomycin resistance/dioxygenase domain-containing protein</fullName>
    </recommendedName>
</protein>
<evidence type="ECO:0000313" key="3">
    <source>
        <dbReference type="Proteomes" id="UP000289555"/>
    </source>
</evidence>
<dbReference type="Pfam" id="PF00903">
    <property type="entry name" value="Glyoxalase"/>
    <property type="match status" value="1"/>
</dbReference>
<dbReference type="Proteomes" id="UP000289555">
    <property type="component" value="Chromosome"/>
</dbReference>
<evidence type="ECO:0000259" key="1">
    <source>
        <dbReference type="Pfam" id="PF00903"/>
    </source>
</evidence>
<dbReference type="Gene3D" id="3.10.180.10">
    <property type="entry name" value="2,3-Dihydroxybiphenyl 1,2-Dioxygenase, domain 1"/>
    <property type="match status" value="1"/>
</dbReference>
<feature type="domain" description="Glyoxalase/fosfomycin resistance/dioxygenase" evidence="1">
    <location>
        <begin position="3"/>
        <end position="59"/>
    </location>
</feature>
<proteinExistence type="predicted"/>